<dbReference type="Pfam" id="PF01926">
    <property type="entry name" value="MMR_HSR1"/>
    <property type="match status" value="1"/>
</dbReference>
<feature type="binding site" evidence="10">
    <location>
        <position position="248"/>
    </location>
    <ligand>
        <name>K(+)</name>
        <dbReference type="ChEBI" id="CHEBI:29103"/>
    </ligand>
</feature>
<keyword evidence="3 10" id="KW-0819">tRNA processing</keyword>
<proteinExistence type="inferred from homology"/>
<evidence type="ECO:0000256" key="2">
    <source>
        <dbReference type="ARBA" id="ARBA00022490"/>
    </source>
</evidence>
<feature type="binding site" evidence="10">
    <location>
        <position position="233"/>
    </location>
    <ligand>
        <name>Mg(2+)</name>
        <dbReference type="ChEBI" id="CHEBI:18420"/>
    </ligand>
</feature>
<feature type="domain" description="TrmE-type G" evidence="12">
    <location>
        <begin position="219"/>
        <end position="375"/>
    </location>
</feature>
<comment type="subunit">
    <text evidence="10">Homodimer. Heterotetramer of two MnmE and two MnmG subunits.</text>
</comment>
<dbReference type="Gene3D" id="3.40.50.300">
    <property type="entry name" value="P-loop containing nucleotide triphosphate hydrolases"/>
    <property type="match status" value="1"/>
</dbReference>
<reference evidence="14" key="1">
    <citation type="submission" date="2016-10" db="EMBL/GenBank/DDBJ databases">
        <authorList>
            <person name="Varghese N."/>
            <person name="Submissions S."/>
        </authorList>
    </citation>
    <scope>NUCLEOTIDE SEQUENCE [LARGE SCALE GENOMIC DNA]</scope>
    <source>
        <strain evidence="14">DSM 8344</strain>
    </source>
</reference>
<dbReference type="NCBIfam" id="TIGR00231">
    <property type="entry name" value="small_GTP"/>
    <property type="match status" value="1"/>
</dbReference>
<evidence type="ECO:0000313" key="14">
    <source>
        <dbReference type="Proteomes" id="UP000198656"/>
    </source>
</evidence>
<dbReference type="EMBL" id="FNCP01000006">
    <property type="protein sequence ID" value="SDG78123.1"/>
    <property type="molecule type" value="Genomic_DNA"/>
</dbReference>
<keyword evidence="7 10" id="KW-0460">Magnesium</keyword>
<dbReference type="InterPro" id="IPR031168">
    <property type="entry name" value="G_TrmE"/>
</dbReference>
<dbReference type="OrthoDB" id="9805918at2"/>
<evidence type="ECO:0000256" key="7">
    <source>
        <dbReference type="ARBA" id="ARBA00022842"/>
    </source>
</evidence>
<evidence type="ECO:0000313" key="13">
    <source>
        <dbReference type="EMBL" id="SDG78123.1"/>
    </source>
</evidence>
<keyword evidence="8 10" id="KW-0630">Potassium</keyword>
<dbReference type="AlphaFoldDB" id="A0A1G7X1Q1"/>
<dbReference type="RefSeq" id="WP_092331655.1">
    <property type="nucleotide sequence ID" value="NZ_FNCP01000006.1"/>
</dbReference>
<dbReference type="InterPro" id="IPR025867">
    <property type="entry name" value="MnmE_helical"/>
</dbReference>
<dbReference type="InterPro" id="IPR027266">
    <property type="entry name" value="TrmE/GcvT-like"/>
</dbReference>
<evidence type="ECO:0000256" key="4">
    <source>
        <dbReference type="ARBA" id="ARBA00022723"/>
    </source>
</evidence>
<dbReference type="HAMAP" id="MF_00379">
    <property type="entry name" value="GTPase_MnmE"/>
    <property type="match status" value="1"/>
</dbReference>
<keyword evidence="9 10" id="KW-0342">GTP-binding</keyword>
<comment type="subcellular location">
    <subcellularLocation>
        <location evidence="10">Cytoplasm</location>
    </subcellularLocation>
</comment>
<comment type="cofactor">
    <cofactor evidence="10">
        <name>K(+)</name>
        <dbReference type="ChEBI" id="CHEBI:29103"/>
    </cofactor>
    <text evidence="10">Binds 1 potassium ion per subunit.</text>
</comment>
<dbReference type="InterPro" id="IPR005225">
    <property type="entry name" value="Small_GTP-bd"/>
</dbReference>
<dbReference type="GO" id="GO:0005829">
    <property type="term" value="C:cytosol"/>
    <property type="evidence" value="ECO:0007669"/>
    <property type="project" value="TreeGrafter"/>
</dbReference>
<evidence type="ECO:0000256" key="9">
    <source>
        <dbReference type="ARBA" id="ARBA00023134"/>
    </source>
</evidence>
<evidence type="ECO:0000256" key="11">
    <source>
        <dbReference type="RuleBase" id="RU003313"/>
    </source>
</evidence>
<dbReference type="InterPro" id="IPR004520">
    <property type="entry name" value="GTPase_MnmE"/>
</dbReference>
<feature type="binding site" evidence="10">
    <location>
        <begin position="229"/>
        <end position="234"/>
    </location>
    <ligand>
        <name>GTP</name>
        <dbReference type="ChEBI" id="CHEBI:37565"/>
    </ligand>
</feature>
<feature type="binding site" evidence="10">
    <location>
        <position position="253"/>
    </location>
    <ligand>
        <name>K(+)</name>
        <dbReference type="ChEBI" id="CHEBI:29103"/>
    </ligand>
</feature>
<keyword evidence="5 10" id="KW-0547">Nucleotide-binding</keyword>
<comment type="caution">
    <text evidence="10">Lacks conserved residue(s) required for the propagation of feature annotation.</text>
</comment>
<dbReference type="GO" id="GO:0005525">
    <property type="term" value="F:GTP binding"/>
    <property type="evidence" value="ECO:0007669"/>
    <property type="project" value="UniProtKB-UniRule"/>
</dbReference>
<evidence type="ECO:0000256" key="10">
    <source>
        <dbReference type="HAMAP-Rule" id="MF_00379"/>
    </source>
</evidence>
<dbReference type="InterPro" id="IPR018948">
    <property type="entry name" value="GTP-bd_TrmE_N"/>
</dbReference>
<dbReference type="Proteomes" id="UP000198656">
    <property type="component" value="Unassembled WGS sequence"/>
</dbReference>
<feature type="binding site" evidence="10">
    <location>
        <position position="84"/>
    </location>
    <ligand>
        <name>(6S)-5-formyl-5,6,7,8-tetrahydrofolate</name>
        <dbReference type="ChEBI" id="CHEBI:57457"/>
    </ligand>
</feature>
<feature type="binding site" evidence="10">
    <location>
        <position position="21"/>
    </location>
    <ligand>
        <name>(6S)-5-formyl-5,6,7,8-tetrahydrofolate</name>
        <dbReference type="ChEBI" id="CHEBI:57457"/>
    </ligand>
</feature>
<dbReference type="InterPro" id="IPR027417">
    <property type="entry name" value="P-loop_NTPase"/>
</dbReference>
<feature type="binding site" evidence="10">
    <location>
        <position position="250"/>
    </location>
    <ligand>
        <name>K(+)</name>
        <dbReference type="ChEBI" id="CHEBI:29103"/>
    </ligand>
</feature>
<dbReference type="InterPro" id="IPR027368">
    <property type="entry name" value="MnmE_dom2"/>
</dbReference>
<dbReference type="GO" id="GO:0030488">
    <property type="term" value="P:tRNA methylation"/>
    <property type="evidence" value="ECO:0007669"/>
    <property type="project" value="TreeGrafter"/>
</dbReference>
<dbReference type="CDD" id="cd04164">
    <property type="entry name" value="trmE"/>
    <property type="match status" value="1"/>
</dbReference>
<organism evidence="13 14">
    <name type="scientific">Desulfosporosinus hippei DSM 8344</name>
    <dbReference type="NCBI Taxonomy" id="1121419"/>
    <lineage>
        <taxon>Bacteria</taxon>
        <taxon>Bacillati</taxon>
        <taxon>Bacillota</taxon>
        <taxon>Clostridia</taxon>
        <taxon>Eubacteriales</taxon>
        <taxon>Desulfitobacteriaceae</taxon>
        <taxon>Desulfosporosinus</taxon>
    </lineage>
</organism>
<feature type="binding site" evidence="10">
    <location>
        <position position="123"/>
    </location>
    <ligand>
        <name>(6S)-5-formyl-5,6,7,8-tetrahydrofolate</name>
        <dbReference type="ChEBI" id="CHEBI:57457"/>
    </ligand>
</feature>
<dbReference type="FunFam" id="3.40.50.300:FF:001376">
    <property type="entry name" value="tRNA modification GTPase MnmE"/>
    <property type="match status" value="1"/>
</dbReference>
<evidence type="ECO:0000259" key="12">
    <source>
        <dbReference type="PROSITE" id="PS51709"/>
    </source>
</evidence>
<dbReference type="STRING" id="1121419.SAMN05443529_10695"/>
<dbReference type="PANTHER" id="PTHR42714:SF2">
    <property type="entry name" value="TRNA MODIFICATION GTPASE GTPBP3, MITOCHONDRIAL"/>
    <property type="match status" value="1"/>
</dbReference>
<dbReference type="Pfam" id="PF12631">
    <property type="entry name" value="MnmE_helical"/>
    <property type="match status" value="1"/>
</dbReference>
<dbReference type="InterPro" id="IPR006073">
    <property type="entry name" value="GTP-bd"/>
</dbReference>
<dbReference type="GO" id="GO:0002098">
    <property type="term" value="P:tRNA wobble uridine modification"/>
    <property type="evidence" value="ECO:0007669"/>
    <property type="project" value="TreeGrafter"/>
</dbReference>
<dbReference type="Gene3D" id="1.20.120.430">
    <property type="entry name" value="tRNA modification GTPase MnmE domain 2"/>
    <property type="match status" value="1"/>
</dbReference>
<dbReference type="Gene3D" id="3.30.1360.120">
    <property type="entry name" value="Probable tRNA modification gtpase trme, domain 1"/>
    <property type="match status" value="1"/>
</dbReference>
<dbReference type="CDD" id="cd14858">
    <property type="entry name" value="TrmE_N"/>
    <property type="match status" value="1"/>
</dbReference>
<dbReference type="NCBIfam" id="TIGR00450">
    <property type="entry name" value="mnmE_trmE_thdF"/>
    <property type="match status" value="1"/>
</dbReference>
<feature type="binding site" evidence="10">
    <location>
        <position position="454"/>
    </location>
    <ligand>
        <name>(6S)-5-formyl-5,6,7,8-tetrahydrofolate</name>
        <dbReference type="ChEBI" id="CHEBI:57457"/>
    </ligand>
</feature>
<dbReference type="EC" id="3.6.-.-" evidence="10"/>
<dbReference type="NCBIfam" id="NF003661">
    <property type="entry name" value="PRK05291.1-3"/>
    <property type="match status" value="1"/>
</dbReference>
<dbReference type="SUPFAM" id="SSF116878">
    <property type="entry name" value="TrmE connector domain"/>
    <property type="match status" value="1"/>
</dbReference>
<dbReference type="GO" id="GO:0042802">
    <property type="term" value="F:identical protein binding"/>
    <property type="evidence" value="ECO:0007669"/>
    <property type="project" value="UniProtKB-ARBA"/>
</dbReference>
<keyword evidence="2 10" id="KW-0963">Cytoplasm</keyword>
<feature type="binding site" evidence="10">
    <location>
        <position position="229"/>
    </location>
    <ligand>
        <name>K(+)</name>
        <dbReference type="ChEBI" id="CHEBI:29103"/>
    </ligand>
</feature>
<feature type="binding site" evidence="10">
    <location>
        <begin position="248"/>
        <end position="254"/>
    </location>
    <ligand>
        <name>GTP</name>
        <dbReference type="ChEBI" id="CHEBI:37565"/>
    </ligand>
</feature>
<sequence length="454" mass="50026">MEDTIVAMATAMGEASIHILRLSGSEAGKIIDKCFNPQNSERWQLGENFTLNLGLFHDEHKVLDEVLIGRMLSPFSYTGEDVYEINCHGGPYVAQRILQECIRNGARLAEAGEFSKRAFLNGKLDLIQAEAVIDLISSRTETSANLALAQLSGGLSHQITDLRDKILEILAYIEAGIDFPEDDVESLDRNNLQSLIGKTLSSIEDLLKGSKTGKILRDGLLTVIVGQPNVGKSSLLNALLKEDRAIVTDIPGTTRDEIRESVSVGGILLKLVDTAGICESSDFVERLGIERSWNALKSAELILLVVQANIPLTDVENEILNTYKDKVIVVLNKTDLLKSHQEVVINNSYGLCIPLSILEHRGFDELENAIRKRVFQGDTAISSDPLLSNIRQISSLDNCKISLNQALESLLQGMPWDILSIDIRHALQDISEITGHNVQESLLDDIFSRFCIGK</sequence>
<dbReference type="GO" id="GO:0003924">
    <property type="term" value="F:GTPase activity"/>
    <property type="evidence" value="ECO:0007669"/>
    <property type="project" value="UniProtKB-UniRule"/>
</dbReference>
<evidence type="ECO:0000256" key="6">
    <source>
        <dbReference type="ARBA" id="ARBA00022801"/>
    </source>
</evidence>
<gene>
    <name evidence="10" type="primary">mnmE</name>
    <name evidence="10" type="synonym">trmE</name>
    <name evidence="13" type="ORF">SAMN05443529_10695</name>
</gene>
<accession>A0A1G7X1Q1</accession>
<evidence type="ECO:0000256" key="8">
    <source>
        <dbReference type="ARBA" id="ARBA00022958"/>
    </source>
</evidence>
<name>A0A1G7X1Q1_9FIRM</name>
<evidence type="ECO:0000256" key="5">
    <source>
        <dbReference type="ARBA" id="ARBA00022741"/>
    </source>
</evidence>
<dbReference type="PROSITE" id="PS51709">
    <property type="entry name" value="G_TRME"/>
    <property type="match status" value="1"/>
</dbReference>
<comment type="similarity">
    <text evidence="1 10 11">Belongs to the TRAFAC class TrmE-Era-EngA-EngB-Septin-like GTPase superfamily. TrmE GTPase family.</text>
</comment>
<keyword evidence="14" id="KW-1185">Reference proteome</keyword>
<evidence type="ECO:0000256" key="1">
    <source>
        <dbReference type="ARBA" id="ARBA00011043"/>
    </source>
</evidence>
<comment type="function">
    <text evidence="10">Exhibits a very high intrinsic GTPase hydrolysis rate. Involved in the addition of a carboxymethylaminomethyl (cmnm) group at the wobble position (U34) of certain tRNAs, forming tRNA-cmnm(5)s(2)U34.</text>
</comment>
<feature type="binding site" evidence="10">
    <location>
        <position position="254"/>
    </location>
    <ligand>
        <name>Mg(2+)</name>
        <dbReference type="ChEBI" id="CHEBI:18420"/>
    </ligand>
</feature>
<dbReference type="FunFam" id="3.30.1360.120:FF:000003">
    <property type="entry name" value="tRNA modification GTPase MnmE"/>
    <property type="match status" value="1"/>
</dbReference>
<feature type="binding site" evidence="10">
    <location>
        <begin position="273"/>
        <end position="276"/>
    </location>
    <ligand>
        <name>GTP</name>
        <dbReference type="ChEBI" id="CHEBI:37565"/>
    </ligand>
</feature>
<dbReference type="Pfam" id="PF10396">
    <property type="entry name" value="TrmE_N"/>
    <property type="match status" value="1"/>
</dbReference>
<dbReference type="SUPFAM" id="SSF52540">
    <property type="entry name" value="P-loop containing nucleoside triphosphate hydrolases"/>
    <property type="match status" value="1"/>
</dbReference>
<dbReference type="GO" id="GO:0046872">
    <property type="term" value="F:metal ion binding"/>
    <property type="evidence" value="ECO:0007669"/>
    <property type="project" value="UniProtKB-KW"/>
</dbReference>
<keyword evidence="4 10" id="KW-0479">Metal-binding</keyword>
<keyword evidence="6 10" id="KW-0378">Hydrolase</keyword>
<protein>
    <recommendedName>
        <fullName evidence="10">tRNA modification GTPase MnmE</fullName>
        <ecNumber evidence="10">3.6.-.-</ecNumber>
    </recommendedName>
</protein>
<evidence type="ECO:0000256" key="3">
    <source>
        <dbReference type="ARBA" id="ARBA00022694"/>
    </source>
</evidence>
<dbReference type="PANTHER" id="PTHR42714">
    <property type="entry name" value="TRNA MODIFICATION GTPASE GTPBP3"/>
    <property type="match status" value="1"/>
</dbReference>